<evidence type="ECO:0000256" key="10">
    <source>
        <dbReference type="ARBA" id="ARBA00022989"/>
    </source>
</evidence>
<keyword evidence="15" id="KW-1185">Reference proteome</keyword>
<sequence length="594" mass="67817">MGAHEPTRLLAHAFPPRSLRTIILSFIGTCFFFSFYRLSRLPDASYYPHYIYDHIANYFEHGVYNNTLYQNGTEAAVHPHWNFSQPCHGFPSLDGIMPVMKTGATESFDKMPTQLLTSLQCLPDFLLFSDLEQQIGRYHIYNVLDRVQDILSSDRSEFLLYQAQQDCPISQKECTSGMPGGWDLDKYKFLNMMLRTWEMRPGIKWYVFVEADTYVVWSNLVDWLNTRMNATDDVYVGGIAFLNNLPFAHGGTGYAISGVLLERLVAHIKEIPAKQINEMAMRTCCGDALLADVIDKLAVSVLRASPMFNGEKPNTLPFSPRDWCQPLFTLHHMNSEEISAVWQYEQTRTKTDPLQLRDIYQAFVAPNMVPRRPKWNNLAEQRCLAKPEDGRNVIEKHAHKSVEACSRVCLAEGLDVDAEAYEKLKTDDERDWYLRQRYRRQTASRPITKERHCFSWRYREGKCCTSDSFRLGYPVGGAKKEPDATSGWFVEGIDRWIKDHGQCPDGTDWVTPTCVGKWCPEEVERRKKQMEQEQKTKEEMLKQFGLTLGEPKAGETKAGETKAGETKAGETKAGIVKDGIVKAGGIFKASEKLG</sequence>
<dbReference type="AlphaFoldDB" id="A0AAW0RP74"/>
<comment type="subcellular location">
    <subcellularLocation>
        <location evidence="1">Membrane</location>
        <topology evidence="1">Single-pass type II membrane protein</topology>
    </subcellularLocation>
</comment>
<dbReference type="Gene3D" id="3.90.550.50">
    <property type="match status" value="1"/>
</dbReference>
<dbReference type="PANTHER" id="PTHR23033:SF40">
    <property type="entry name" value="APPLE DOMAIN-CONTAINING PROTEIN"/>
    <property type="match status" value="1"/>
</dbReference>
<dbReference type="GO" id="GO:0016020">
    <property type="term" value="C:membrane"/>
    <property type="evidence" value="ECO:0007669"/>
    <property type="project" value="UniProtKB-SubCell"/>
</dbReference>
<dbReference type="Pfam" id="PF02434">
    <property type="entry name" value="Fringe"/>
    <property type="match status" value="1"/>
</dbReference>
<dbReference type="InterPro" id="IPR026050">
    <property type="entry name" value="C1GALT1/C1GALT1_chp1"/>
</dbReference>
<comment type="caution">
    <text evidence="14">The sequence shown here is derived from an EMBL/GenBank/DDBJ whole genome shotgun (WGS) entry which is preliminary data.</text>
</comment>
<dbReference type="PANTHER" id="PTHR23033">
    <property type="entry name" value="BETA1,3-GALACTOSYLTRANSFERASE"/>
    <property type="match status" value="1"/>
</dbReference>
<keyword evidence="10" id="KW-1133">Transmembrane helix</keyword>
<comment type="similarity">
    <text evidence="3">Belongs to the glycosyltransferase 31 family. Beta3-Gal-T subfamily.</text>
</comment>
<organism evidence="14 15">
    <name type="scientific">Beauveria asiatica</name>
    <dbReference type="NCBI Taxonomy" id="1069075"/>
    <lineage>
        <taxon>Eukaryota</taxon>
        <taxon>Fungi</taxon>
        <taxon>Dikarya</taxon>
        <taxon>Ascomycota</taxon>
        <taxon>Pezizomycotina</taxon>
        <taxon>Sordariomycetes</taxon>
        <taxon>Hypocreomycetidae</taxon>
        <taxon>Hypocreales</taxon>
        <taxon>Cordycipitaceae</taxon>
        <taxon>Beauveria</taxon>
    </lineage>
</organism>
<dbReference type="EMBL" id="JAAHCF010000435">
    <property type="protein sequence ID" value="KAK8144032.1"/>
    <property type="molecule type" value="Genomic_DNA"/>
</dbReference>
<dbReference type="InterPro" id="IPR003378">
    <property type="entry name" value="Fringe-like_glycosylTrfase"/>
</dbReference>
<dbReference type="EC" id="2.4.1.122" evidence="4"/>
<keyword evidence="11" id="KW-0472">Membrane</keyword>
<keyword evidence="9" id="KW-0735">Signal-anchor</keyword>
<keyword evidence="5" id="KW-0328">Glycosyltransferase</keyword>
<reference evidence="14 15" key="1">
    <citation type="submission" date="2020-02" db="EMBL/GenBank/DDBJ databases">
        <title>Comparative genomics of the hypocrealean fungal genus Beauvera.</title>
        <authorList>
            <person name="Showalter D.N."/>
            <person name="Bushley K.E."/>
            <person name="Rehner S.A."/>
        </authorList>
    </citation>
    <scope>NUCLEOTIDE SEQUENCE [LARGE SCALE GENOMIC DNA]</scope>
    <source>
        <strain evidence="14 15">ARSEF4384</strain>
    </source>
</reference>
<evidence type="ECO:0000256" key="5">
    <source>
        <dbReference type="ARBA" id="ARBA00022676"/>
    </source>
</evidence>
<evidence type="ECO:0000256" key="4">
    <source>
        <dbReference type="ARBA" id="ARBA00012557"/>
    </source>
</evidence>
<evidence type="ECO:0000256" key="1">
    <source>
        <dbReference type="ARBA" id="ARBA00004606"/>
    </source>
</evidence>
<comment type="pathway">
    <text evidence="2">Protein modification; protein glycosylation.</text>
</comment>
<feature type="compositionally biased region" description="Basic and acidic residues" evidence="12">
    <location>
        <begin position="552"/>
        <end position="570"/>
    </location>
</feature>
<evidence type="ECO:0000256" key="2">
    <source>
        <dbReference type="ARBA" id="ARBA00004922"/>
    </source>
</evidence>
<keyword evidence="6" id="KW-0808">Transferase</keyword>
<evidence type="ECO:0000256" key="7">
    <source>
        <dbReference type="ARBA" id="ARBA00022692"/>
    </source>
</evidence>
<protein>
    <recommendedName>
        <fullName evidence="4">N-acetylgalactosaminide beta-1,3-galactosyltransferase</fullName>
        <ecNumber evidence="4">2.4.1.122</ecNumber>
    </recommendedName>
</protein>
<proteinExistence type="inferred from homology"/>
<feature type="domain" description="Fringe-like glycosyltransferase" evidence="13">
    <location>
        <begin position="199"/>
        <end position="353"/>
    </location>
</feature>
<evidence type="ECO:0000313" key="14">
    <source>
        <dbReference type="EMBL" id="KAK8144032.1"/>
    </source>
</evidence>
<evidence type="ECO:0000256" key="3">
    <source>
        <dbReference type="ARBA" id="ARBA00006462"/>
    </source>
</evidence>
<accession>A0AAW0RP74</accession>
<evidence type="ECO:0000256" key="12">
    <source>
        <dbReference type="SAM" id="MobiDB-lite"/>
    </source>
</evidence>
<evidence type="ECO:0000313" key="15">
    <source>
        <dbReference type="Proteomes" id="UP001397290"/>
    </source>
</evidence>
<keyword evidence="8" id="KW-0547">Nucleotide-binding</keyword>
<evidence type="ECO:0000256" key="11">
    <source>
        <dbReference type="ARBA" id="ARBA00023136"/>
    </source>
</evidence>
<name>A0AAW0RP74_9HYPO</name>
<evidence type="ECO:0000256" key="9">
    <source>
        <dbReference type="ARBA" id="ARBA00022968"/>
    </source>
</evidence>
<gene>
    <name evidence="14" type="ORF">G3M48_006395</name>
</gene>
<dbReference type="GO" id="GO:0000166">
    <property type="term" value="F:nucleotide binding"/>
    <property type="evidence" value="ECO:0007669"/>
    <property type="project" value="UniProtKB-KW"/>
</dbReference>
<evidence type="ECO:0000259" key="13">
    <source>
        <dbReference type="Pfam" id="PF02434"/>
    </source>
</evidence>
<dbReference type="GO" id="GO:0016263">
    <property type="term" value="F:glycoprotein-N-acetylgalactosamine 3-beta-galactosyltransferase activity"/>
    <property type="evidence" value="ECO:0007669"/>
    <property type="project" value="UniProtKB-EC"/>
</dbReference>
<keyword evidence="7" id="KW-0812">Transmembrane</keyword>
<evidence type="ECO:0000256" key="8">
    <source>
        <dbReference type="ARBA" id="ARBA00022741"/>
    </source>
</evidence>
<dbReference type="Proteomes" id="UP001397290">
    <property type="component" value="Unassembled WGS sequence"/>
</dbReference>
<evidence type="ECO:0000256" key="6">
    <source>
        <dbReference type="ARBA" id="ARBA00022679"/>
    </source>
</evidence>
<feature type="region of interest" description="Disordered" evidence="12">
    <location>
        <begin position="548"/>
        <end position="570"/>
    </location>
</feature>